<dbReference type="Gene3D" id="2.40.180.10">
    <property type="entry name" value="Catalase core domain"/>
    <property type="match status" value="1"/>
</dbReference>
<organism evidence="1 2">
    <name type="scientific">Pisum sativum</name>
    <name type="common">Garden pea</name>
    <name type="synonym">Lathyrus oleraceus</name>
    <dbReference type="NCBI Taxonomy" id="3888"/>
    <lineage>
        <taxon>Eukaryota</taxon>
        <taxon>Viridiplantae</taxon>
        <taxon>Streptophyta</taxon>
        <taxon>Embryophyta</taxon>
        <taxon>Tracheophyta</taxon>
        <taxon>Spermatophyta</taxon>
        <taxon>Magnoliopsida</taxon>
        <taxon>eudicotyledons</taxon>
        <taxon>Gunneridae</taxon>
        <taxon>Pentapetalae</taxon>
        <taxon>rosids</taxon>
        <taxon>fabids</taxon>
        <taxon>Fabales</taxon>
        <taxon>Fabaceae</taxon>
        <taxon>Papilionoideae</taxon>
        <taxon>50 kb inversion clade</taxon>
        <taxon>NPAAA clade</taxon>
        <taxon>Hologalegina</taxon>
        <taxon>IRL clade</taxon>
        <taxon>Fabeae</taxon>
        <taxon>Lathyrus</taxon>
    </lineage>
</organism>
<keyword evidence="2" id="KW-1185">Reference proteome</keyword>
<dbReference type="Proteomes" id="UP001058974">
    <property type="component" value="Chromosome 7"/>
</dbReference>
<dbReference type="AlphaFoldDB" id="A0A9D4ZUU3"/>
<reference evidence="1 2" key="1">
    <citation type="journal article" date="2022" name="Nat. Genet.">
        <title>Improved pea reference genome and pan-genome highlight genomic features and evolutionary characteristics.</title>
        <authorList>
            <person name="Yang T."/>
            <person name="Liu R."/>
            <person name="Luo Y."/>
            <person name="Hu S."/>
            <person name="Wang D."/>
            <person name="Wang C."/>
            <person name="Pandey M.K."/>
            <person name="Ge S."/>
            <person name="Xu Q."/>
            <person name="Li N."/>
            <person name="Li G."/>
            <person name="Huang Y."/>
            <person name="Saxena R.K."/>
            <person name="Ji Y."/>
            <person name="Li M."/>
            <person name="Yan X."/>
            <person name="He Y."/>
            <person name="Liu Y."/>
            <person name="Wang X."/>
            <person name="Xiang C."/>
            <person name="Varshney R.K."/>
            <person name="Ding H."/>
            <person name="Gao S."/>
            <person name="Zong X."/>
        </authorList>
    </citation>
    <scope>NUCLEOTIDE SEQUENCE [LARGE SCALE GENOMIC DNA]</scope>
    <source>
        <strain evidence="1 2">cv. Zhongwan 6</strain>
    </source>
</reference>
<dbReference type="Gramene" id="Psat07G0281200-T1">
    <property type="protein sequence ID" value="KAI5386422.1"/>
    <property type="gene ID" value="KIW84_072812"/>
</dbReference>
<protein>
    <submittedName>
        <fullName evidence="1">Uncharacterized protein</fullName>
    </submittedName>
</protein>
<gene>
    <name evidence="1" type="ORF">KIW84_072812</name>
</gene>
<evidence type="ECO:0000313" key="1">
    <source>
        <dbReference type="EMBL" id="KAI5386422.1"/>
    </source>
</evidence>
<dbReference type="EMBL" id="JAMSHJ010000007">
    <property type="protein sequence ID" value="KAI5386422.1"/>
    <property type="molecule type" value="Genomic_DNA"/>
</dbReference>
<proteinExistence type="predicted"/>
<evidence type="ECO:0000313" key="2">
    <source>
        <dbReference type="Proteomes" id="UP001058974"/>
    </source>
</evidence>
<name>A0A9D4ZUU3_PEA</name>
<comment type="caution">
    <text evidence="1">The sequence shown here is derived from an EMBL/GenBank/DDBJ whole genome shotgun (WGS) entry which is preliminary data.</text>
</comment>
<accession>A0A9D4ZUU3</accession>
<sequence>MTNESVGNALPQSSSNLCSGLSSELFANSLGVSPFSPLLVEENKVCGPASGTIMSWHYPLKKDSFYLKFLWGPSCDRLMRFEDGQNMYVKFKLRPCDISINEDRGKAIPTGILPQEIGAIHRDENDSRLSLSFPSKHKGKSIMNHHIEIELWLPNI</sequence>